<dbReference type="Proteomes" id="UP000694044">
    <property type="component" value="Unassembled WGS sequence"/>
</dbReference>
<evidence type="ECO:0000313" key="1">
    <source>
        <dbReference type="EMBL" id="KAG7388064.1"/>
    </source>
</evidence>
<protein>
    <submittedName>
        <fullName evidence="1">Uncharacterized protein</fullName>
    </submittedName>
</protein>
<keyword evidence="2" id="KW-1185">Reference proteome</keyword>
<comment type="caution">
    <text evidence="1">The sequence shown here is derived from an EMBL/GenBank/DDBJ whole genome shotgun (WGS) entry which is preliminary data.</text>
</comment>
<gene>
    <name evidence="1" type="ORF">PHYPSEUDO_013183</name>
</gene>
<reference evidence="1" key="1">
    <citation type="submission" date="2021-02" db="EMBL/GenBank/DDBJ databases">
        <authorList>
            <person name="Palmer J.M."/>
        </authorList>
    </citation>
    <scope>NUCLEOTIDE SEQUENCE</scope>
    <source>
        <strain evidence="1">SCRP734</strain>
    </source>
</reference>
<dbReference type="EMBL" id="JAGDFM010000067">
    <property type="protein sequence ID" value="KAG7388064.1"/>
    <property type="molecule type" value="Genomic_DNA"/>
</dbReference>
<name>A0A8T1W777_9STRA</name>
<proteinExistence type="predicted"/>
<accession>A0A8T1W777</accession>
<evidence type="ECO:0000313" key="2">
    <source>
        <dbReference type="Proteomes" id="UP000694044"/>
    </source>
</evidence>
<dbReference type="AlphaFoldDB" id="A0A8T1W777"/>
<sequence length="192" mass="22059">MENAERSFEDRVDLKLREAHRQRIVEMSALRYYVDETSILAAKDVEARLEAQSQQLELRWKERMHRTVCEETEAHIPSLEQRLRSSMVAEQARSNLQRKHDESCCNKLAFQEMIPRIEIVVKLVATNEVSASRKHTESLVKQHLNRSLSAFSRLTASDNHLEVRDSNLNDGVDLSEASNVVMTAALSNTQVE</sequence>
<organism evidence="1 2">
    <name type="scientific">Phytophthora pseudosyringae</name>
    <dbReference type="NCBI Taxonomy" id="221518"/>
    <lineage>
        <taxon>Eukaryota</taxon>
        <taxon>Sar</taxon>
        <taxon>Stramenopiles</taxon>
        <taxon>Oomycota</taxon>
        <taxon>Peronosporomycetes</taxon>
        <taxon>Peronosporales</taxon>
        <taxon>Peronosporaceae</taxon>
        <taxon>Phytophthora</taxon>
    </lineage>
</organism>